<name>A0ABS8SRL5_DATST</name>
<proteinExistence type="predicted"/>
<dbReference type="EMBL" id="JACEIK010000696">
    <property type="protein sequence ID" value="MCD7461072.1"/>
    <property type="molecule type" value="Genomic_DNA"/>
</dbReference>
<protein>
    <submittedName>
        <fullName evidence="1">Uncharacterized protein</fullName>
    </submittedName>
</protein>
<accession>A0ABS8SRL5</accession>
<organism evidence="1 2">
    <name type="scientific">Datura stramonium</name>
    <name type="common">Jimsonweed</name>
    <name type="synonym">Common thornapple</name>
    <dbReference type="NCBI Taxonomy" id="4076"/>
    <lineage>
        <taxon>Eukaryota</taxon>
        <taxon>Viridiplantae</taxon>
        <taxon>Streptophyta</taxon>
        <taxon>Embryophyta</taxon>
        <taxon>Tracheophyta</taxon>
        <taxon>Spermatophyta</taxon>
        <taxon>Magnoliopsida</taxon>
        <taxon>eudicotyledons</taxon>
        <taxon>Gunneridae</taxon>
        <taxon>Pentapetalae</taxon>
        <taxon>asterids</taxon>
        <taxon>lamiids</taxon>
        <taxon>Solanales</taxon>
        <taxon>Solanaceae</taxon>
        <taxon>Solanoideae</taxon>
        <taxon>Datureae</taxon>
        <taxon>Datura</taxon>
    </lineage>
</organism>
<gene>
    <name evidence="1" type="ORF">HAX54_045097</name>
</gene>
<sequence>NAFDRQIADPDVQTVVPRYMTVECWEHEFSTSGLPIQNRVPPIPHRLPEHWGPKQRSINRMPSPLANRRLSNSEMGMIQAKKGKGPAKHRWNDGPTSSWLQATTWNLHYIGGSQIRTGNSPPCCRWSCCWPNLLLHTCEPAAIRRYH</sequence>
<evidence type="ECO:0000313" key="1">
    <source>
        <dbReference type="EMBL" id="MCD7461072.1"/>
    </source>
</evidence>
<evidence type="ECO:0000313" key="2">
    <source>
        <dbReference type="Proteomes" id="UP000823775"/>
    </source>
</evidence>
<reference evidence="1 2" key="1">
    <citation type="journal article" date="2021" name="BMC Genomics">
        <title>Datura genome reveals duplications of psychoactive alkaloid biosynthetic genes and high mutation rate following tissue culture.</title>
        <authorList>
            <person name="Rajewski A."/>
            <person name="Carter-House D."/>
            <person name="Stajich J."/>
            <person name="Litt A."/>
        </authorList>
    </citation>
    <scope>NUCLEOTIDE SEQUENCE [LARGE SCALE GENOMIC DNA]</scope>
    <source>
        <strain evidence="1">AR-01</strain>
    </source>
</reference>
<keyword evidence="2" id="KW-1185">Reference proteome</keyword>
<feature type="non-terminal residue" evidence="1">
    <location>
        <position position="1"/>
    </location>
</feature>
<comment type="caution">
    <text evidence="1">The sequence shown here is derived from an EMBL/GenBank/DDBJ whole genome shotgun (WGS) entry which is preliminary data.</text>
</comment>
<dbReference type="Proteomes" id="UP000823775">
    <property type="component" value="Unassembled WGS sequence"/>
</dbReference>